<organism evidence="1 2">
    <name type="scientific">Dryococelus australis</name>
    <dbReference type="NCBI Taxonomy" id="614101"/>
    <lineage>
        <taxon>Eukaryota</taxon>
        <taxon>Metazoa</taxon>
        <taxon>Ecdysozoa</taxon>
        <taxon>Arthropoda</taxon>
        <taxon>Hexapoda</taxon>
        <taxon>Insecta</taxon>
        <taxon>Pterygota</taxon>
        <taxon>Neoptera</taxon>
        <taxon>Polyneoptera</taxon>
        <taxon>Phasmatodea</taxon>
        <taxon>Verophasmatodea</taxon>
        <taxon>Anareolatae</taxon>
        <taxon>Phasmatidae</taxon>
        <taxon>Eurycanthinae</taxon>
        <taxon>Dryococelus</taxon>
    </lineage>
</organism>
<gene>
    <name evidence="1" type="ORF">PR048_015639</name>
</gene>
<protein>
    <submittedName>
        <fullName evidence="1">Uncharacterized protein</fullName>
    </submittedName>
</protein>
<comment type="caution">
    <text evidence="1">The sequence shown here is derived from an EMBL/GenBank/DDBJ whole genome shotgun (WGS) entry which is preliminary data.</text>
</comment>
<reference evidence="1 2" key="1">
    <citation type="submission" date="2023-02" db="EMBL/GenBank/DDBJ databases">
        <title>LHISI_Scaffold_Assembly.</title>
        <authorList>
            <person name="Stuart O.P."/>
            <person name="Cleave R."/>
            <person name="Magrath M.J.L."/>
            <person name="Mikheyev A.S."/>
        </authorList>
    </citation>
    <scope>NUCLEOTIDE SEQUENCE [LARGE SCALE GENOMIC DNA]</scope>
    <source>
        <strain evidence="1">Daus_M_001</strain>
        <tissue evidence="1">Leg muscle</tissue>
    </source>
</reference>
<accession>A0ABQ9HHH6</accession>
<name>A0ABQ9HHH6_9NEOP</name>
<evidence type="ECO:0000313" key="1">
    <source>
        <dbReference type="EMBL" id="KAJ8883785.1"/>
    </source>
</evidence>
<evidence type="ECO:0000313" key="2">
    <source>
        <dbReference type="Proteomes" id="UP001159363"/>
    </source>
</evidence>
<keyword evidence="2" id="KW-1185">Reference proteome</keyword>
<dbReference type="Proteomes" id="UP001159363">
    <property type="component" value="Chromosome 4"/>
</dbReference>
<sequence length="158" mass="18261">MLIIQNGCVIREYCLKFVLLYYRNYGVANHITQLCISLCKPFSKFHFDSSLCVIEIQNCIGTVREVEPFCRCVLSIEIHCFCSINSSYYKITQSSFFFAPESTTSLHMLRMQCATKPPPKFNVIFAADKRAQYNFEITMLEKSGIKVQRLNYATNGFE</sequence>
<proteinExistence type="predicted"/>
<dbReference type="EMBL" id="JARBHB010000005">
    <property type="protein sequence ID" value="KAJ8883785.1"/>
    <property type="molecule type" value="Genomic_DNA"/>
</dbReference>